<reference evidence="2 3" key="1">
    <citation type="journal article" date="2013" name="Genome Biol.">
        <title>Genome of Acanthamoeba castellanii highlights extensive lateral gene transfer and early evolution of tyrosine kinase signaling.</title>
        <authorList>
            <person name="Clarke M."/>
            <person name="Lohan A.J."/>
            <person name="Liu B."/>
            <person name="Lagkouvardos I."/>
            <person name="Roy S."/>
            <person name="Zafar N."/>
            <person name="Bertelli C."/>
            <person name="Schilde C."/>
            <person name="Kianianmomeni A."/>
            <person name="Burglin T.R."/>
            <person name="Frech C."/>
            <person name="Turcotte B."/>
            <person name="Kopec K.O."/>
            <person name="Synnott J.M."/>
            <person name="Choo C."/>
            <person name="Paponov I."/>
            <person name="Finkler A."/>
            <person name="Soon Heng Tan C."/>
            <person name="Hutchins A.P."/>
            <person name="Weinmeier T."/>
            <person name="Rattei T."/>
            <person name="Chu J.S."/>
            <person name="Gimenez G."/>
            <person name="Irimia M."/>
            <person name="Rigden D.J."/>
            <person name="Fitzpatrick D.A."/>
            <person name="Lorenzo-Morales J."/>
            <person name="Bateman A."/>
            <person name="Chiu C.H."/>
            <person name="Tang P."/>
            <person name="Hegemann P."/>
            <person name="Fromm H."/>
            <person name="Raoult D."/>
            <person name="Greub G."/>
            <person name="Miranda-Saavedra D."/>
            <person name="Chen N."/>
            <person name="Nash P."/>
            <person name="Ginger M.L."/>
            <person name="Horn M."/>
            <person name="Schaap P."/>
            <person name="Caler L."/>
            <person name="Loftus B."/>
        </authorList>
    </citation>
    <scope>NUCLEOTIDE SEQUENCE [LARGE SCALE GENOMIC DNA]</scope>
    <source>
        <strain evidence="2 3">Neff</strain>
    </source>
</reference>
<dbReference type="AlphaFoldDB" id="L8GGM9"/>
<dbReference type="InterPro" id="IPR021243">
    <property type="entry name" value="DUF2804"/>
</dbReference>
<name>L8GGM9_ACACF</name>
<sequence>MQEKEGKSEVVPYHWGRYKQALPLPDVAAPSWRLKQWHYHSINNGRWFVGMAIVNLGYLANAWVYLMDKQSRSTSCEYRALVPLSFGLSFADSSVEGTTSWKSRGNRMVIQADQGQNEGGYAVELHVTINGTVFDGRCTIAKPEESLALLYPLEGPTRQRAAYTHKAAGMPVEGSFRWGDEELRFTKADSFATMDWTRDVAVGLNLSAEVYEDKENAFWLNGKVHLVGPVQFTLPARQRVTQDKWTLRSHNGALQLQFTPHAAREEHLHVGVIASEFSQVGGTFSGMIDVAALEGGPSPSNVVTVEDVLGVVETHYALW</sequence>
<keyword evidence="1" id="KW-1133">Transmembrane helix</keyword>
<keyword evidence="1" id="KW-0812">Transmembrane</keyword>
<protein>
    <recommendedName>
        <fullName evidence="4">AttH domain-containing protein</fullName>
    </recommendedName>
</protein>
<keyword evidence="1" id="KW-0472">Membrane</keyword>
<evidence type="ECO:0000313" key="3">
    <source>
        <dbReference type="Proteomes" id="UP000011083"/>
    </source>
</evidence>
<feature type="transmembrane region" description="Helical" evidence="1">
    <location>
        <begin position="47"/>
        <end position="66"/>
    </location>
</feature>
<dbReference type="VEuPathDB" id="AmoebaDB:ACA1_274970"/>
<dbReference type="GeneID" id="14912344"/>
<organism evidence="2 3">
    <name type="scientific">Acanthamoeba castellanii (strain ATCC 30010 / Neff)</name>
    <dbReference type="NCBI Taxonomy" id="1257118"/>
    <lineage>
        <taxon>Eukaryota</taxon>
        <taxon>Amoebozoa</taxon>
        <taxon>Discosea</taxon>
        <taxon>Longamoebia</taxon>
        <taxon>Centramoebida</taxon>
        <taxon>Acanthamoebidae</taxon>
        <taxon>Acanthamoeba</taxon>
    </lineage>
</organism>
<evidence type="ECO:0008006" key="4">
    <source>
        <dbReference type="Google" id="ProtNLM"/>
    </source>
</evidence>
<dbReference type="EMBL" id="KB008146">
    <property type="protein sequence ID" value="ELR11908.1"/>
    <property type="molecule type" value="Genomic_DNA"/>
</dbReference>
<gene>
    <name evidence="2" type="ORF">ACA1_274970</name>
</gene>
<proteinExistence type="predicted"/>
<dbReference type="RefSeq" id="XP_004333921.1">
    <property type="nucleotide sequence ID" value="XM_004333873.1"/>
</dbReference>
<dbReference type="KEGG" id="acan:ACA1_274970"/>
<evidence type="ECO:0000313" key="2">
    <source>
        <dbReference type="EMBL" id="ELR11908.1"/>
    </source>
</evidence>
<dbReference type="Pfam" id="PF10974">
    <property type="entry name" value="DUF2804"/>
    <property type="match status" value="2"/>
</dbReference>
<keyword evidence="3" id="KW-1185">Reference proteome</keyword>
<dbReference type="PANTHER" id="PTHR35868">
    <property type="entry name" value="DUF2804 DOMAIN-CONTAINING PROTEIN-RELATED"/>
    <property type="match status" value="1"/>
</dbReference>
<accession>L8GGM9</accession>
<dbReference type="Proteomes" id="UP000011083">
    <property type="component" value="Unassembled WGS sequence"/>
</dbReference>
<evidence type="ECO:0000256" key="1">
    <source>
        <dbReference type="SAM" id="Phobius"/>
    </source>
</evidence>
<dbReference type="OrthoDB" id="4763727at2759"/>